<name>K0IBV5_NITGG</name>
<dbReference type="AlphaFoldDB" id="K0IBV5"/>
<dbReference type="BioCyc" id="CNIT1237085:G1324-1831-MONOMER"/>
<dbReference type="HOGENOM" id="CLU_176746_0_0_2"/>
<keyword evidence="2" id="KW-1185">Reference proteome</keyword>
<dbReference type="STRING" id="1237085.Ngar_c18330"/>
<dbReference type="EMBL" id="CP002408">
    <property type="protein sequence ID" value="AFU58766.1"/>
    <property type="molecule type" value="Genomic_DNA"/>
</dbReference>
<evidence type="ECO:0000313" key="1">
    <source>
        <dbReference type="EMBL" id="AFU58766.1"/>
    </source>
</evidence>
<dbReference type="Proteomes" id="UP000008037">
    <property type="component" value="Chromosome"/>
</dbReference>
<dbReference type="InParanoid" id="K0IBV5"/>
<proteinExistence type="predicted"/>
<dbReference type="KEGG" id="nga:Ngar_c18330"/>
<protein>
    <recommendedName>
        <fullName evidence="3">YokE-like PH domain-containing protein</fullName>
    </recommendedName>
</protein>
<evidence type="ECO:0000313" key="2">
    <source>
        <dbReference type="Proteomes" id="UP000008037"/>
    </source>
</evidence>
<organism evidence="1 2">
    <name type="scientific">Nitrososphaera gargensis (strain Ga9.2)</name>
    <dbReference type="NCBI Taxonomy" id="1237085"/>
    <lineage>
        <taxon>Archaea</taxon>
        <taxon>Nitrososphaerota</taxon>
        <taxon>Nitrososphaeria</taxon>
        <taxon>Nitrososphaerales</taxon>
        <taxon>Nitrososphaeraceae</taxon>
        <taxon>Nitrososphaera</taxon>
    </lineage>
</organism>
<evidence type="ECO:0008006" key="3">
    <source>
        <dbReference type="Google" id="ProtNLM"/>
    </source>
</evidence>
<gene>
    <name evidence="1" type="ordered locus">Ngar_c18330</name>
</gene>
<reference evidence="1 2" key="1">
    <citation type="journal article" date="2012" name="Environ. Microbiol.">
        <title>The genome of the ammonia-oxidizing Candidatus Nitrososphaera gargensis: insights into metabolic versatility and environmental adaptations.</title>
        <authorList>
            <person name="Spang A."/>
            <person name="Poehlein A."/>
            <person name="Offre P."/>
            <person name="Zumbragel S."/>
            <person name="Haider S."/>
            <person name="Rychlik N."/>
            <person name="Nowka B."/>
            <person name="Schmeisser C."/>
            <person name="Lebedeva E.V."/>
            <person name="Rattei T."/>
            <person name="Bohm C."/>
            <person name="Schmid M."/>
            <person name="Galushko A."/>
            <person name="Hatzenpichler R."/>
            <person name="Weinmaier T."/>
            <person name="Daniel R."/>
            <person name="Schleper C."/>
            <person name="Spieck E."/>
            <person name="Streit W."/>
            <person name="Wagner M."/>
        </authorList>
    </citation>
    <scope>NUCLEOTIDE SEQUENCE [LARGE SCALE GENOMIC DNA]</scope>
    <source>
        <strain evidence="2">Ga9.2</strain>
    </source>
</reference>
<sequence>MDDFLLPAENVRFSSKDSIAEYAEKRYRVLVTDKRLILYAQRGMLMKSDDIISERLDSLHGLKYFERGTIFRSAVVSVQGTVKFDIKGSPSHLKPLYHSLQAVIK</sequence>
<accession>K0IBV5</accession>